<evidence type="ECO:0000313" key="2">
    <source>
        <dbReference type="Proteomes" id="UP001163321"/>
    </source>
</evidence>
<dbReference type="EMBL" id="CM047589">
    <property type="protein sequence ID" value="KAI9920295.1"/>
    <property type="molecule type" value="Genomic_DNA"/>
</dbReference>
<gene>
    <name evidence="1" type="ORF">PsorP6_016005</name>
</gene>
<organism evidence="1 2">
    <name type="scientific">Peronosclerospora sorghi</name>
    <dbReference type="NCBI Taxonomy" id="230839"/>
    <lineage>
        <taxon>Eukaryota</taxon>
        <taxon>Sar</taxon>
        <taxon>Stramenopiles</taxon>
        <taxon>Oomycota</taxon>
        <taxon>Peronosporomycetes</taxon>
        <taxon>Peronosporales</taxon>
        <taxon>Peronosporaceae</taxon>
        <taxon>Peronosclerospora</taxon>
    </lineage>
</organism>
<sequence>MLTAKHDLRPHISHDSSSHSSLHISICNGISCQARDGGRFFAKSLMDISSRGDKGTKCGNSTEVEFTSSLKALASSSRSKNLEETKTIVNNSPMS</sequence>
<comment type="caution">
    <text evidence="1">The sequence shown here is derived from an EMBL/GenBank/DDBJ whole genome shotgun (WGS) entry which is preliminary data.</text>
</comment>
<name>A0ACC0WNQ6_9STRA</name>
<protein>
    <submittedName>
        <fullName evidence="1">Uncharacterized protein</fullName>
    </submittedName>
</protein>
<reference evidence="1 2" key="1">
    <citation type="journal article" date="2022" name="bioRxiv">
        <title>The genome of the oomycete Peronosclerospora sorghi, a cosmopolitan pathogen of maize and sorghum, is inflated with dispersed pseudogenes.</title>
        <authorList>
            <person name="Fletcher K."/>
            <person name="Martin F."/>
            <person name="Isakeit T."/>
            <person name="Cavanaugh K."/>
            <person name="Magill C."/>
            <person name="Michelmore R."/>
        </authorList>
    </citation>
    <scope>NUCLEOTIDE SEQUENCE [LARGE SCALE GENOMIC DNA]</scope>
    <source>
        <strain evidence="1">P6</strain>
    </source>
</reference>
<dbReference type="Proteomes" id="UP001163321">
    <property type="component" value="Chromosome 10"/>
</dbReference>
<evidence type="ECO:0000313" key="1">
    <source>
        <dbReference type="EMBL" id="KAI9920295.1"/>
    </source>
</evidence>
<keyword evidence="2" id="KW-1185">Reference proteome</keyword>
<accession>A0ACC0WNQ6</accession>
<proteinExistence type="predicted"/>